<dbReference type="Proteomes" id="UP001177670">
    <property type="component" value="Unassembled WGS sequence"/>
</dbReference>
<protein>
    <submittedName>
        <fullName evidence="1">Uncharacterized protein</fullName>
    </submittedName>
</protein>
<dbReference type="AlphaFoldDB" id="A0AA40G6C7"/>
<accession>A0AA40G6C7</accession>
<evidence type="ECO:0000313" key="2">
    <source>
        <dbReference type="Proteomes" id="UP001177670"/>
    </source>
</evidence>
<reference evidence="1" key="1">
    <citation type="submission" date="2021-10" db="EMBL/GenBank/DDBJ databases">
        <title>Melipona bicolor Genome sequencing and assembly.</title>
        <authorList>
            <person name="Araujo N.S."/>
            <person name="Arias M.C."/>
        </authorList>
    </citation>
    <scope>NUCLEOTIDE SEQUENCE</scope>
    <source>
        <strain evidence="1">USP_2M_L1-L4_2017</strain>
        <tissue evidence="1">Whole body</tissue>
    </source>
</reference>
<dbReference type="EMBL" id="JAHYIQ010000005">
    <property type="protein sequence ID" value="KAK1131724.1"/>
    <property type="molecule type" value="Genomic_DNA"/>
</dbReference>
<gene>
    <name evidence="1" type="ORF">K0M31_015884</name>
</gene>
<sequence>MSKRRLMGNELHVADARSCKFAFVSAKPMSAISASAVGPWPAKYRDISSDNSDHKEHESTIINGAEDSCEKRVAAVVRIVTTGGSVYSAVFVRVPVNARITSTLLELQGSGYLRSVVTTCDKERKCSCLASILNLGSAVENIYRVLCCKVFGGLATCSFPVERVEMKKEKVFTAPTPSFRCCGRNCCEAEACVL</sequence>
<proteinExistence type="predicted"/>
<organism evidence="1 2">
    <name type="scientific">Melipona bicolor</name>
    <dbReference type="NCBI Taxonomy" id="60889"/>
    <lineage>
        <taxon>Eukaryota</taxon>
        <taxon>Metazoa</taxon>
        <taxon>Ecdysozoa</taxon>
        <taxon>Arthropoda</taxon>
        <taxon>Hexapoda</taxon>
        <taxon>Insecta</taxon>
        <taxon>Pterygota</taxon>
        <taxon>Neoptera</taxon>
        <taxon>Endopterygota</taxon>
        <taxon>Hymenoptera</taxon>
        <taxon>Apocrita</taxon>
        <taxon>Aculeata</taxon>
        <taxon>Apoidea</taxon>
        <taxon>Anthophila</taxon>
        <taxon>Apidae</taxon>
        <taxon>Melipona</taxon>
    </lineage>
</organism>
<keyword evidence="2" id="KW-1185">Reference proteome</keyword>
<evidence type="ECO:0000313" key="1">
    <source>
        <dbReference type="EMBL" id="KAK1131724.1"/>
    </source>
</evidence>
<name>A0AA40G6C7_9HYME</name>
<comment type="caution">
    <text evidence="1">The sequence shown here is derived from an EMBL/GenBank/DDBJ whole genome shotgun (WGS) entry which is preliminary data.</text>
</comment>